<dbReference type="InterPro" id="IPR019887">
    <property type="entry name" value="Tscrpt_reg_AsnC/Lrp_C"/>
</dbReference>
<dbReference type="InterPro" id="IPR011991">
    <property type="entry name" value="ArsR-like_HTH"/>
</dbReference>
<dbReference type="PROSITE" id="PS50956">
    <property type="entry name" value="HTH_ASNC_2"/>
    <property type="match status" value="1"/>
</dbReference>
<dbReference type="InterPro" id="IPR036388">
    <property type="entry name" value="WH-like_DNA-bd_sf"/>
</dbReference>
<dbReference type="InterPro" id="IPR019885">
    <property type="entry name" value="Tscrpt_reg_HTH_AsnC-type_CS"/>
</dbReference>
<dbReference type="SUPFAM" id="SSF46785">
    <property type="entry name" value="Winged helix' DNA-binding domain"/>
    <property type="match status" value="1"/>
</dbReference>
<keyword evidence="3" id="KW-0804">Transcription</keyword>
<dbReference type="EMBL" id="JAAATY010000023">
    <property type="protein sequence ID" value="NRN68925.1"/>
    <property type="molecule type" value="Genomic_DNA"/>
</dbReference>
<dbReference type="CDD" id="cd00090">
    <property type="entry name" value="HTH_ARSR"/>
    <property type="match status" value="1"/>
</dbReference>
<evidence type="ECO:0000256" key="1">
    <source>
        <dbReference type="ARBA" id="ARBA00023015"/>
    </source>
</evidence>
<sequence length="169" mass="18998">MTFRTERELDELDWRIVEQLQADGRLSFKELGRRVNLSAPAVAERVRRLEENGVITGYHAQVDPRRAGYPIAAFIEMRCALGKCLLKTSAADDYPEVVEVHKLSGDHCAMVKVRAASLEHFEGLLERIGRHGEMRSSVVLSTQYDGRPVERPAADFFRATSSHGWSSGQ</sequence>
<dbReference type="PANTHER" id="PTHR30154">
    <property type="entry name" value="LEUCINE-RESPONSIVE REGULATORY PROTEIN"/>
    <property type="match status" value="1"/>
</dbReference>
<evidence type="ECO:0000256" key="2">
    <source>
        <dbReference type="ARBA" id="ARBA00023125"/>
    </source>
</evidence>
<evidence type="ECO:0000313" key="6">
    <source>
        <dbReference type="Proteomes" id="UP000763557"/>
    </source>
</evidence>
<keyword evidence="6" id="KW-1185">Reference proteome</keyword>
<dbReference type="Proteomes" id="UP000763557">
    <property type="component" value="Unassembled WGS sequence"/>
</dbReference>
<feature type="domain" description="HTH asnC-type" evidence="4">
    <location>
        <begin position="9"/>
        <end position="70"/>
    </location>
</feature>
<proteinExistence type="predicted"/>
<comment type="caution">
    <text evidence="5">The sequence shown here is derived from an EMBL/GenBank/DDBJ whole genome shotgun (WGS) entry which is preliminary data.</text>
</comment>
<dbReference type="PRINTS" id="PR00033">
    <property type="entry name" value="HTHASNC"/>
</dbReference>
<dbReference type="SMART" id="SM00344">
    <property type="entry name" value="HTH_ASNC"/>
    <property type="match status" value="1"/>
</dbReference>
<keyword evidence="2" id="KW-0238">DNA-binding</keyword>
<dbReference type="SUPFAM" id="SSF54909">
    <property type="entry name" value="Dimeric alpha+beta barrel"/>
    <property type="match status" value="1"/>
</dbReference>
<dbReference type="Gene3D" id="3.30.70.920">
    <property type="match status" value="1"/>
</dbReference>
<name>A0ABX2FDU1_9PSEU</name>
<evidence type="ECO:0000256" key="3">
    <source>
        <dbReference type="ARBA" id="ARBA00023163"/>
    </source>
</evidence>
<dbReference type="InterPro" id="IPR011008">
    <property type="entry name" value="Dimeric_a/b-barrel"/>
</dbReference>
<dbReference type="InterPro" id="IPR000485">
    <property type="entry name" value="AsnC-type_HTH_dom"/>
</dbReference>
<gene>
    <name evidence="5" type="ORF">GC106_61810</name>
</gene>
<protein>
    <submittedName>
        <fullName evidence="5">Leucine-responsive regulatory protein</fullName>
    </submittedName>
</protein>
<dbReference type="Pfam" id="PF13404">
    <property type="entry name" value="HTH_AsnC-type"/>
    <property type="match status" value="1"/>
</dbReference>
<accession>A0ABX2FDU1</accession>
<dbReference type="Pfam" id="PF01037">
    <property type="entry name" value="AsnC_trans_reg"/>
    <property type="match status" value="1"/>
</dbReference>
<keyword evidence="1" id="KW-0805">Transcription regulation</keyword>
<evidence type="ECO:0000313" key="5">
    <source>
        <dbReference type="EMBL" id="NRN68925.1"/>
    </source>
</evidence>
<dbReference type="PROSITE" id="PS00519">
    <property type="entry name" value="HTH_ASNC_1"/>
    <property type="match status" value="1"/>
</dbReference>
<dbReference type="PANTHER" id="PTHR30154:SF53">
    <property type="entry name" value="HTH-TYPE TRANSCRIPTIONAL REGULATOR LRPC"/>
    <property type="match status" value="1"/>
</dbReference>
<dbReference type="RefSeq" id="WP_173138544.1">
    <property type="nucleotide sequence ID" value="NZ_CBCSGW010000029.1"/>
</dbReference>
<organism evidence="5 6">
    <name type="scientific">Kibdelosporangium persicum</name>
    <dbReference type="NCBI Taxonomy" id="2698649"/>
    <lineage>
        <taxon>Bacteria</taxon>
        <taxon>Bacillati</taxon>
        <taxon>Actinomycetota</taxon>
        <taxon>Actinomycetes</taxon>
        <taxon>Pseudonocardiales</taxon>
        <taxon>Pseudonocardiaceae</taxon>
        <taxon>Kibdelosporangium</taxon>
    </lineage>
</organism>
<evidence type="ECO:0000259" key="4">
    <source>
        <dbReference type="PROSITE" id="PS50956"/>
    </source>
</evidence>
<reference evidence="5 6" key="1">
    <citation type="submission" date="2020-01" db="EMBL/GenBank/DDBJ databases">
        <title>Kibdelosporangium persica a novel Actinomycetes from a hot desert in Iran.</title>
        <authorList>
            <person name="Safaei N."/>
            <person name="Zaburannyi N."/>
            <person name="Mueller R."/>
            <person name="Wink J."/>
        </authorList>
    </citation>
    <scope>NUCLEOTIDE SEQUENCE [LARGE SCALE GENOMIC DNA]</scope>
    <source>
        <strain evidence="5 6">4NS15</strain>
    </source>
</reference>
<dbReference type="InterPro" id="IPR019888">
    <property type="entry name" value="Tscrpt_reg_AsnC-like"/>
</dbReference>
<dbReference type="InterPro" id="IPR036390">
    <property type="entry name" value="WH_DNA-bd_sf"/>
</dbReference>
<dbReference type="Gene3D" id="1.10.10.10">
    <property type="entry name" value="Winged helix-like DNA-binding domain superfamily/Winged helix DNA-binding domain"/>
    <property type="match status" value="1"/>
</dbReference>